<evidence type="ECO:0008006" key="3">
    <source>
        <dbReference type="Google" id="ProtNLM"/>
    </source>
</evidence>
<dbReference type="InterPro" id="IPR011330">
    <property type="entry name" value="Glyco_hydro/deAcase_b/a-brl"/>
</dbReference>
<dbReference type="SUPFAM" id="SSF88713">
    <property type="entry name" value="Glycoside hydrolase/deacetylase"/>
    <property type="match status" value="1"/>
</dbReference>
<dbReference type="PATRIC" id="fig|29423.5.peg.2047"/>
<dbReference type="RefSeq" id="WP_025384646.1">
    <property type="nucleotide sequence ID" value="NZ_LCUA01000003.1"/>
</dbReference>
<organism evidence="1 2">
    <name type="scientific">Legionella oakridgensis</name>
    <dbReference type="NCBI Taxonomy" id="29423"/>
    <lineage>
        <taxon>Bacteria</taxon>
        <taxon>Pseudomonadati</taxon>
        <taxon>Pseudomonadota</taxon>
        <taxon>Gammaproteobacteria</taxon>
        <taxon>Legionellales</taxon>
        <taxon>Legionellaceae</taxon>
        <taxon>Legionella</taxon>
    </lineage>
</organism>
<accession>A0A0W0X140</accession>
<dbReference type="Proteomes" id="UP000054858">
    <property type="component" value="Unassembled WGS sequence"/>
</dbReference>
<sequence>MSAVFQRHRIKPFSYVEIIKSIHAEYFIYGEESVPNKGIWMRHDEDWDLNYSLKMAKLEKQLGIRATYFINHTTDYFDYSDKLLGACKEIIDCGHFIGLHNNAIEQYFKTNEPIKAILEKPLSFLRDNNIPVNGVSSHGSSFCNKNGWLNCEIWSEFNNSDLKHLKNTKQYNGNLPFDQVSLSDFDLKYEASFAENNAYISDSSGRLWGFYKNQIPEQNRLYDIIEYAEIVRAKSVIKNNINEIIYHFNQYIDYGFMQILFHPKWWISE</sequence>
<gene>
    <name evidence="1" type="ORF">Loak_1950</name>
</gene>
<comment type="caution">
    <text evidence="1">The sequence shown here is derived from an EMBL/GenBank/DDBJ whole genome shotgun (WGS) entry which is preliminary data.</text>
</comment>
<reference evidence="1 2" key="1">
    <citation type="submission" date="2015-11" db="EMBL/GenBank/DDBJ databases">
        <title>Genomic analysis of 38 Legionella species identifies large and diverse effector repertoires.</title>
        <authorList>
            <person name="Burstein D."/>
            <person name="Amaro F."/>
            <person name="Zusman T."/>
            <person name="Lifshitz Z."/>
            <person name="Cohen O."/>
            <person name="Gilbert J.A."/>
            <person name="Pupko T."/>
            <person name="Shuman H.A."/>
            <person name="Segal G."/>
        </authorList>
    </citation>
    <scope>NUCLEOTIDE SEQUENCE [LARGE SCALE GENOMIC DNA]</scope>
    <source>
        <strain evidence="1 2">Oak Ridge-10</strain>
    </source>
</reference>
<dbReference type="GO" id="GO:0005975">
    <property type="term" value="P:carbohydrate metabolic process"/>
    <property type="evidence" value="ECO:0007669"/>
    <property type="project" value="InterPro"/>
</dbReference>
<dbReference type="AlphaFoldDB" id="A0A0W0X140"/>
<evidence type="ECO:0000313" key="1">
    <source>
        <dbReference type="EMBL" id="KTD38274.1"/>
    </source>
</evidence>
<name>A0A0W0X140_9GAMM</name>
<evidence type="ECO:0000313" key="2">
    <source>
        <dbReference type="Proteomes" id="UP000054858"/>
    </source>
</evidence>
<dbReference type="EMBL" id="LNYP01000029">
    <property type="protein sequence ID" value="KTD38274.1"/>
    <property type="molecule type" value="Genomic_DNA"/>
</dbReference>
<proteinExistence type="predicted"/>
<protein>
    <recommendedName>
        <fullName evidence="3">Polysaccharide deacetylase</fullName>
    </recommendedName>
</protein>